<organism evidence="2 3">
    <name type="scientific">Mycena pura</name>
    <dbReference type="NCBI Taxonomy" id="153505"/>
    <lineage>
        <taxon>Eukaryota</taxon>
        <taxon>Fungi</taxon>
        <taxon>Dikarya</taxon>
        <taxon>Basidiomycota</taxon>
        <taxon>Agaricomycotina</taxon>
        <taxon>Agaricomycetes</taxon>
        <taxon>Agaricomycetidae</taxon>
        <taxon>Agaricales</taxon>
        <taxon>Marasmiineae</taxon>
        <taxon>Mycenaceae</taxon>
        <taxon>Mycena</taxon>
    </lineage>
</organism>
<evidence type="ECO:0000256" key="1">
    <source>
        <dbReference type="SAM" id="SignalP"/>
    </source>
</evidence>
<name>A0AAD7E6N2_9AGAR</name>
<keyword evidence="1" id="KW-0732">Signal</keyword>
<dbReference type="Proteomes" id="UP001219525">
    <property type="component" value="Unassembled WGS sequence"/>
</dbReference>
<protein>
    <submittedName>
        <fullName evidence="2">Uncharacterized protein</fullName>
    </submittedName>
</protein>
<comment type="caution">
    <text evidence="2">The sequence shown here is derived from an EMBL/GenBank/DDBJ whole genome shotgun (WGS) entry which is preliminary data.</text>
</comment>
<evidence type="ECO:0000313" key="3">
    <source>
        <dbReference type="Proteomes" id="UP001219525"/>
    </source>
</evidence>
<proteinExistence type="predicted"/>
<feature type="chain" id="PRO_5042222532" evidence="1">
    <location>
        <begin position="16"/>
        <end position="395"/>
    </location>
</feature>
<accession>A0AAD7E6N2</accession>
<evidence type="ECO:0000313" key="2">
    <source>
        <dbReference type="EMBL" id="KAJ7230347.1"/>
    </source>
</evidence>
<dbReference type="EMBL" id="JARJCW010000001">
    <property type="protein sequence ID" value="KAJ7230347.1"/>
    <property type="molecule type" value="Genomic_DNA"/>
</dbReference>
<sequence>MLSLLGGLSLEQVFLFTTVLCPQGQHPPGPAIPHSSKRDPLLFPKSVGFRNTRIPEYQIPMFGSGAAVARHLSVTVTSTDRQSATRSAPPGTSAVTLAALLEDLATRACDTPRGRHGDDHAGAGARIGHRGQRAVHGHDAAWQARRPSARGLSALPMTNAANTLRHLTAARPDLTSPTRACCRTCPLPAAQCPSPVHKTCHLPPAPHHPTAARRLLWHGWLLPTAYVVVDGGQDEVQTVAVDYLEDGTTGGWCQVKNVSRRVCGAMFGNRRLQPITSACQTLVFWYSEKRNLKFIDSQEGVSMSSVWLIRELFGWGHWTWRWGNSQRCEKVDYQDWSPCQPRRAPSTVINRRYTIKESIQLEANWRINEGSCARYHVTASGTRVHGVEVRIQANG</sequence>
<dbReference type="AlphaFoldDB" id="A0AAD7E6N2"/>
<feature type="signal peptide" evidence="1">
    <location>
        <begin position="1"/>
        <end position="15"/>
    </location>
</feature>
<keyword evidence="3" id="KW-1185">Reference proteome</keyword>
<reference evidence="2" key="1">
    <citation type="submission" date="2023-03" db="EMBL/GenBank/DDBJ databases">
        <title>Massive genome expansion in bonnet fungi (Mycena s.s.) driven by repeated elements and novel gene families across ecological guilds.</title>
        <authorList>
            <consortium name="Lawrence Berkeley National Laboratory"/>
            <person name="Harder C.B."/>
            <person name="Miyauchi S."/>
            <person name="Viragh M."/>
            <person name="Kuo A."/>
            <person name="Thoen E."/>
            <person name="Andreopoulos B."/>
            <person name="Lu D."/>
            <person name="Skrede I."/>
            <person name="Drula E."/>
            <person name="Henrissat B."/>
            <person name="Morin E."/>
            <person name="Kohler A."/>
            <person name="Barry K."/>
            <person name="LaButti K."/>
            <person name="Morin E."/>
            <person name="Salamov A."/>
            <person name="Lipzen A."/>
            <person name="Mereny Z."/>
            <person name="Hegedus B."/>
            <person name="Baldrian P."/>
            <person name="Stursova M."/>
            <person name="Weitz H."/>
            <person name="Taylor A."/>
            <person name="Grigoriev I.V."/>
            <person name="Nagy L.G."/>
            <person name="Martin F."/>
            <person name="Kauserud H."/>
        </authorList>
    </citation>
    <scope>NUCLEOTIDE SEQUENCE</scope>
    <source>
        <strain evidence="2">9144</strain>
    </source>
</reference>
<gene>
    <name evidence="2" type="ORF">GGX14DRAFT_384304</name>
</gene>